<keyword evidence="1" id="KW-0732">Signal</keyword>
<sequence>MKFIIAAVAVWIANASLVAGYSTDFGDCDTVSPYSVAKYAWVTAFEVAYGATLYGETGEDFLKTRTNRALETLVPAQIAETVFNHPASISHQTDANKFNLTYTFDKNAEKVVSDIDRFALRELLYRYAIAPSQKTLRTMTLNISDAYAFLLDSFDPTNVCYVEMSAIPTIQVLTSHMRINTPEATITFSVFCSDAAATRDLSVGAKDGFQERALTDLEALRLSR</sequence>
<protein>
    <submittedName>
        <fullName evidence="2">Uncharacterized protein</fullName>
    </submittedName>
</protein>
<dbReference type="AlphaFoldDB" id="A0AAE0F8L6"/>
<dbReference type="Proteomes" id="UP001190700">
    <property type="component" value="Unassembled WGS sequence"/>
</dbReference>
<reference evidence="2 3" key="1">
    <citation type="journal article" date="2015" name="Genome Biol. Evol.">
        <title>Comparative Genomics of a Bacterivorous Green Alga Reveals Evolutionary Causalities and Consequences of Phago-Mixotrophic Mode of Nutrition.</title>
        <authorList>
            <person name="Burns J.A."/>
            <person name="Paasch A."/>
            <person name="Narechania A."/>
            <person name="Kim E."/>
        </authorList>
    </citation>
    <scope>NUCLEOTIDE SEQUENCE [LARGE SCALE GENOMIC DNA]</scope>
    <source>
        <strain evidence="2 3">PLY_AMNH</strain>
    </source>
</reference>
<feature type="signal peptide" evidence="1">
    <location>
        <begin position="1"/>
        <end position="20"/>
    </location>
</feature>
<evidence type="ECO:0000313" key="3">
    <source>
        <dbReference type="Proteomes" id="UP001190700"/>
    </source>
</evidence>
<gene>
    <name evidence="2" type="ORF">CYMTET_35711</name>
</gene>
<dbReference type="EMBL" id="LGRX02022861">
    <property type="protein sequence ID" value="KAK3255084.1"/>
    <property type="molecule type" value="Genomic_DNA"/>
</dbReference>
<evidence type="ECO:0000256" key="1">
    <source>
        <dbReference type="SAM" id="SignalP"/>
    </source>
</evidence>
<organism evidence="2 3">
    <name type="scientific">Cymbomonas tetramitiformis</name>
    <dbReference type="NCBI Taxonomy" id="36881"/>
    <lineage>
        <taxon>Eukaryota</taxon>
        <taxon>Viridiplantae</taxon>
        <taxon>Chlorophyta</taxon>
        <taxon>Pyramimonadophyceae</taxon>
        <taxon>Pyramimonadales</taxon>
        <taxon>Pyramimonadaceae</taxon>
        <taxon>Cymbomonas</taxon>
    </lineage>
</organism>
<accession>A0AAE0F8L6</accession>
<proteinExistence type="predicted"/>
<comment type="caution">
    <text evidence="2">The sequence shown here is derived from an EMBL/GenBank/DDBJ whole genome shotgun (WGS) entry which is preliminary data.</text>
</comment>
<feature type="chain" id="PRO_5042118316" evidence="1">
    <location>
        <begin position="21"/>
        <end position="224"/>
    </location>
</feature>
<keyword evidence="3" id="KW-1185">Reference proteome</keyword>
<evidence type="ECO:0000313" key="2">
    <source>
        <dbReference type="EMBL" id="KAK3255084.1"/>
    </source>
</evidence>
<name>A0AAE0F8L6_9CHLO</name>